<dbReference type="EMBL" id="REGN01001299">
    <property type="protein sequence ID" value="RNA35682.1"/>
    <property type="molecule type" value="Genomic_DNA"/>
</dbReference>
<dbReference type="AlphaFoldDB" id="A0A3M7SIZ6"/>
<protein>
    <submittedName>
        <fullName evidence="1">Uncharacterized protein</fullName>
    </submittedName>
</protein>
<proteinExistence type="predicted"/>
<comment type="caution">
    <text evidence="1">The sequence shown here is derived from an EMBL/GenBank/DDBJ whole genome shotgun (WGS) entry which is preliminary data.</text>
</comment>
<dbReference type="Proteomes" id="UP000276133">
    <property type="component" value="Unassembled WGS sequence"/>
</dbReference>
<evidence type="ECO:0000313" key="2">
    <source>
        <dbReference type="Proteomes" id="UP000276133"/>
    </source>
</evidence>
<organism evidence="1 2">
    <name type="scientific">Brachionus plicatilis</name>
    <name type="common">Marine rotifer</name>
    <name type="synonym">Brachionus muelleri</name>
    <dbReference type="NCBI Taxonomy" id="10195"/>
    <lineage>
        <taxon>Eukaryota</taxon>
        <taxon>Metazoa</taxon>
        <taxon>Spiralia</taxon>
        <taxon>Gnathifera</taxon>
        <taxon>Rotifera</taxon>
        <taxon>Eurotatoria</taxon>
        <taxon>Monogononta</taxon>
        <taxon>Pseudotrocha</taxon>
        <taxon>Ploima</taxon>
        <taxon>Brachionidae</taxon>
        <taxon>Brachionus</taxon>
    </lineage>
</organism>
<sequence>MNFVYVKVKIKILLNNNPLDFDYGAGNILTNFKKFTSNRNFIKHNMSQKNCNKLLKNYECETFHSL</sequence>
<keyword evidence="2" id="KW-1185">Reference proteome</keyword>
<reference evidence="1 2" key="1">
    <citation type="journal article" date="2018" name="Sci. Rep.">
        <title>Genomic signatures of local adaptation to the degree of environmental predictability in rotifers.</title>
        <authorList>
            <person name="Franch-Gras L."/>
            <person name="Hahn C."/>
            <person name="Garcia-Roger E.M."/>
            <person name="Carmona M.J."/>
            <person name="Serra M."/>
            <person name="Gomez A."/>
        </authorList>
    </citation>
    <scope>NUCLEOTIDE SEQUENCE [LARGE SCALE GENOMIC DNA]</scope>
    <source>
        <strain evidence="1">HYR1</strain>
    </source>
</reference>
<name>A0A3M7SIZ6_BRAPC</name>
<accession>A0A3M7SIZ6</accession>
<gene>
    <name evidence="1" type="ORF">BpHYR1_036688</name>
</gene>
<evidence type="ECO:0000313" key="1">
    <source>
        <dbReference type="EMBL" id="RNA35682.1"/>
    </source>
</evidence>